<protein>
    <submittedName>
        <fullName evidence="10">A24 family peptidase</fullName>
    </submittedName>
</protein>
<dbReference type="RefSeq" id="WP_343842037.1">
    <property type="nucleotide sequence ID" value="NZ_BAAADO010000005.1"/>
</dbReference>
<feature type="transmembrane region" description="Helical" evidence="7">
    <location>
        <begin position="178"/>
        <end position="211"/>
    </location>
</feature>
<keyword evidence="11" id="KW-1185">Reference proteome</keyword>
<dbReference type="InterPro" id="IPR000045">
    <property type="entry name" value="Prepilin_IV_endopep_pep"/>
</dbReference>
<sequence length="252" mass="27932">MWLIYLYLFILGLILGSFFNVVGLRVPEKQSIVRPRSACPHCHHTLTWKELIPVLSYVWQKGKCSSCSQKISPIYPAIELLSGGLLAFSFYIFGFDPEIIVAFTLISLLLIITVSDLAYMLIPNKVLIIFIILLGIERAFIHLHTWYDPLLGFLTGFVLLLLIALVSKGGMGGGDIKLFAVLGVALGFSNLLVAIFLSSLIGAVVGLIGIAAGKVQRKKPVPFGPFIMAGSLIAYFYGSRLIDWYFCFFLQY</sequence>
<evidence type="ECO:0000313" key="10">
    <source>
        <dbReference type="EMBL" id="GAA0498392.1"/>
    </source>
</evidence>
<keyword evidence="6 7" id="KW-0472">Membrane</keyword>
<evidence type="ECO:0000256" key="7">
    <source>
        <dbReference type="SAM" id="Phobius"/>
    </source>
</evidence>
<name>A0ABP3LGP2_9BACI</name>
<dbReference type="Gene3D" id="1.20.120.1220">
    <property type="match status" value="1"/>
</dbReference>
<gene>
    <name evidence="10" type="ORF">GCM10008986_26860</name>
</gene>
<evidence type="ECO:0000259" key="9">
    <source>
        <dbReference type="Pfam" id="PF06750"/>
    </source>
</evidence>
<evidence type="ECO:0000256" key="2">
    <source>
        <dbReference type="ARBA" id="ARBA00005801"/>
    </source>
</evidence>
<evidence type="ECO:0000256" key="6">
    <source>
        <dbReference type="ARBA" id="ARBA00023136"/>
    </source>
</evidence>
<feature type="transmembrane region" description="Helical" evidence="7">
    <location>
        <begin position="149"/>
        <end position="166"/>
    </location>
</feature>
<evidence type="ECO:0000256" key="4">
    <source>
        <dbReference type="ARBA" id="ARBA00022692"/>
    </source>
</evidence>
<keyword evidence="4 7" id="KW-0812">Transmembrane</keyword>
<feature type="domain" description="Prepilin type IV endopeptidase peptidase" evidence="8">
    <location>
        <begin position="104"/>
        <end position="207"/>
    </location>
</feature>
<evidence type="ECO:0000256" key="5">
    <source>
        <dbReference type="ARBA" id="ARBA00022989"/>
    </source>
</evidence>
<evidence type="ECO:0000313" key="11">
    <source>
        <dbReference type="Proteomes" id="UP001500880"/>
    </source>
</evidence>
<proteinExistence type="inferred from homology"/>
<comment type="caution">
    <text evidence="10">The sequence shown here is derived from an EMBL/GenBank/DDBJ whole genome shotgun (WGS) entry which is preliminary data.</text>
</comment>
<reference evidence="11" key="1">
    <citation type="journal article" date="2019" name="Int. J. Syst. Evol. Microbiol.">
        <title>The Global Catalogue of Microorganisms (GCM) 10K type strain sequencing project: providing services to taxonomists for standard genome sequencing and annotation.</title>
        <authorList>
            <consortium name="The Broad Institute Genomics Platform"/>
            <consortium name="The Broad Institute Genome Sequencing Center for Infectious Disease"/>
            <person name="Wu L."/>
            <person name="Ma J."/>
        </authorList>
    </citation>
    <scope>NUCLEOTIDE SEQUENCE [LARGE SCALE GENOMIC DNA]</scope>
    <source>
        <strain evidence="11">JCM 12389</strain>
    </source>
</reference>
<dbReference type="Pfam" id="PF06750">
    <property type="entry name" value="A24_N_bact"/>
    <property type="match status" value="1"/>
</dbReference>
<evidence type="ECO:0000256" key="3">
    <source>
        <dbReference type="ARBA" id="ARBA00022475"/>
    </source>
</evidence>
<evidence type="ECO:0000259" key="8">
    <source>
        <dbReference type="Pfam" id="PF01478"/>
    </source>
</evidence>
<keyword evidence="3" id="KW-1003">Cell membrane</keyword>
<dbReference type="EMBL" id="BAAADO010000005">
    <property type="protein sequence ID" value="GAA0498392.1"/>
    <property type="molecule type" value="Genomic_DNA"/>
</dbReference>
<accession>A0ABP3LGP2</accession>
<dbReference type="PANTHER" id="PTHR30487:SF0">
    <property type="entry name" value="PREPILIN LEADER PEPTIDASE_N-METHYLTRANSFERASE-RELATED"/>
    <property type="match status" value="1"/>
</dbReference>
<comment type="similarity">
    <text evidence="2">Belongs to the peptidase A24 family.</text>
</comment>
<feature type="transmembrane region" description="Helical" evidence="7">
    <location>
        <begin position="6"/>
        <end position="26"/>
    </location>
</feature>
<feature type="transmembrane region" description="Helical" evidence="7">
    <location>
        <begin position="126"/>
        <end position="143"/>
    </location>
</feature>
<feature type="transmembrane region" description="Helical" evidence="7">
    <location>
        <begin position="99"/>
        <end position="119"/>
    </location>
</feature>
<organism evidence="10 11">
    <name type="scientific">Salinibacillus aidingensis</name>
    <dbReference type="NCBI Taxonomy" id="237684"/>
    <lineage>
        <taxon>Bacteria</taxon>
        <taxon>Bacillati</taxon>
        <taxon>Bacillota</taxon>
        <taxon>Bacilli</taxon>
        <taxon>Bacillales</taxon>
        <taxon>Bacillaceae</taxon>
        <taxon>Salinibacillus</taxon>
    </lineage>
</organism>
<dbReference type="InterPro" id="IPR050882">
    <property type="entry name" value="Prepilin_peptidase/N-MTase"/>
</dbReference>
<feature type="transmembrane region" description="Helical" evidence="7">
    <location>
        <begin position="223"/>
        <end position="242"/>
    </location>
</feature>
<evidence type="ECO:0000256" key="1">
    <source>
        <dbReference type="ARBA" id="ARBA00004651"/>
    </source>
</evidence>
<keyword evidence="5 7" id="KW-1133">Transmembrane helix</keyword>
<feature type="domain" description="Prepilin peptidase A24 N-terminal" evidence="9">
    <location>
        <begin position="10"/>
        <end position="92"/>
    </location>
</feature>
<comment type="subcellular location">
    <subcellularLocation>
        <location evidence="1">Cell membrane</location>
        <topology evidence="1">Multi-pass membrane protein</topology>
    </subcellularLocation>
</comment>
<dbReference type="Proteomes" id="UP001500880">
    <property type="component" value="Unassembled WGS sequence"/>
</dbReference>
<dbReference type="PANTHER" id="PTHR30487">
    <property type="entry name" value="TYPE 4 PREPILIN-LIKE PROTEINS LEADER PEPTIDE-PROCESSING ENZYME"/>
    <property type="match status" value="1"/>
</dbReference>
<dbReference type="Pfam" id="PF01478">
    <property type="entry name" value="Peptidase_A24"/>
    <property type="match status" value="1"/>
</dbReference>
<feature type="transmembrane region" description="Helical" evidence="7">
    <location>
        <begin position="73"/>
        <end position="93"/>
    </location>
</feature>
<dbReference type="InterPro" id="IPR010627">
    <property type="entry name" value="Prepilin_pept_A24_N"/>
</dbReference>